<dbReference type="Proteomes" id="UP001206925">
    <property type="component" value="Unassembled WGS sequence"/>
</dbReference>
<proteinExistence type="predicted"/>
<keyword evidence="2" id="KW-1185">Reference proteome</keyword>
<accession>A0AAD5BPM4</accession>
<gene>
    <name evidence="1" type="ORF">M8C21_033506</name>
</gene>
<reference evidence="1" key="1">
    <citation type="submission" date="2022-06" db="EMBL/GenBank/DDBJ databases">
        <title>Uncovering the hologenomic basis of an extraordinary plant invasion.</title>
        <authorList>
            <person name="Bieker V.C."/>
            <person name="Martin M.D."/>
            <person name="Gilbert T."/>
            <person name="Hodgins K."/>
            <person name="Battlay P."/>
            <person name="Petersen B."/>
            <person name="Wilson J."/>
        </authorList>
    </citation>
    <scope>NUCLEOTIDE SEQUENCE</scope>
    <source>
        <strain evidence="1">AA19_3_7</strain>
        <tissue evidence="1">Leaf</tissue>
    </source>
</reference>
<organism evidence="1 2">
    <name type="scientific">Ambrosia artemisiifolia</name>
    <name type="common">Common ragweed</name>
    <dbReference type="NCBI Taxonomy" id="4212"/>
    <lineage>
        <taxon>Eukaryota</taxon>
        <taxon>Viridiplantae</taxon>
        <taxon>Streptophyta</taxon>
        <taxon>Embryophyta</taxon>
        <taxon>Tracheophyta</taxon>
        <taxon>Spermatophyta</taxon>
        <taxon>Magnoliopsida</taxon>
        <taxon>eudicotyledons</taxon>
        <taxon>Gunneridae</taxon>
        <taxon>Pentapetalae</taxon>
        <taxon>asterids</taxon>
        <taxon>campanulids</taxon>
        <taxon>Asterales</taxon>
        <taxon>Asteraceae</taxon>
        <taxon>Asteroideae</taxon>
        <taxon>Heliantheae alliance</taxon>
        <taxon>Heliantheae</taxon>
        <taxon>Ambrosia</taxon>
    </lineage>
</organism>
<dbReference type="EMBL" id="JAMZMK010011411">
    <property type="protein sequence ID" value="KAI7727207.1"/>
    <property type="molecule type" value="Genomic_DNA"/>
</dbReference>
<protein>
    <submittedName>
        <fullName evidence="1">Uncharacterized protein</fullName>
    </submittedName>
</protein>
<evidence type="ECO:0000313" key="2">
    <source>
        <dbReference type="Proteomes" id="UP001206925"/>
    </source>
</evidence>
<comment type="caution">
    <text evidence="1">The sequence shown here is derived from an EMBL/GenBank/DDBJ whole genome shotgun (WGS) entry which is preliminary data.</text>
</comment>
<feature type="non-terminal residue" evidence="1">
    <location>
        <position position="29"/>
    </location>
</feature>
<dbReference type="AlphaFoldDB" id="A0AAD5BPM4"/>
<evidence type="ECO:0000313" key="1">
    <source>
        <dbReference type="EMBL" id="KAI7727207.1"/>
    </source>
</evidence>
<name>A0AAD5BPM4_AMBAR</name>
<sequence length="29" mass="3157">MGRENGMKVTCQVASKLNKSLISKSCDLD</sequence>